<dbReference type="OrthoDB" id="2675985at2"/>
<sequence>MLYQDKQEVTGLKKIQITATALGLTLLVGSVPPAMAATGSTQTSKASTSKAASTPVIHTINNLPSVKLTSKSYIRLTDINTLSQDDSNLITYTLTVTNGDTKSLNLLDYWTKVKTVSGTVYNPTLITADKEKKTVAPGSSVTLTYSVKVAKHIKPTSLIFDIVKWDFSQANYERKLGQFKIPEGYLLSTPAAYSKTLRINEAPVKLKVNNATSFLSGSYNYVGVDLNVQNIGYRLFEDPKLKFVIKTASGSNYPLTADASSTGYSIQPQDSQTLKLMASIPKSVSLKNLELQVIQDDETAKTSLPIATMQLAAVKNETIAVQPNAEKTIDLTNGKLAASVTGAWVNQSYGKSDLSIQFLLRNSGVQTVSVPKYGFELHTSNGYTLPITTSALDNVTLAPQESRSIKLNITVDSSVITDGLQLFVNAPGAAQQTPSDSTGTGTGAGTSSAASFNYPVGIFQLPEAVQLQNTLGTEQFMQTNNGLVGLTLSSIQRLPWSDGDLVSAKITIANHANKTITLPDLTGQFKVDSAQLANDVKLVSTSASGLLGADQSTNVYVVSKLPASLDVSQLQVALMEKIGESSSEWFRFTHLGEMPSLPEVDKGKSYKLDNQGRQEEIKEVRSVVYTGDSNDIMYTELEVKNLEKYQLDLSQLVGYFETSSGQSYQAQAVQVDTPAPSLQSGLVVLWTKLPKGIYTQDMKLVVGEGIADNKLTPLKGESTGYINAAEMALNVQTPGTNSTLSGMVINPYALSITDVAATLTGSSSVQVGLTYSLTRSNAYIMGEFGHKYVLEMKDSLGRIFTKELTPETDLKTGSGNTLSFSNSDSVYEGLKGGNFTLTVYDEFQGARIPLASQGFYYIYNGDTSAR</sequence>
<dbReference type="AlphaFoldDB" id="A0A1B1N3V6"/>
<evidence type="ECO:0000313" key="2">
    <source>
        <dbReference type="EMBL" id="ANS76113.1"/>
    </source>
</evidence>
<dbReference type="KEGG" id="pyg:AWM70_17250"/>
<evidence type="ECO:0000256" key="1">
    <source>
        <dbReference type="SAM" id="SignalP"/>
    </source>
</evidence>
<accession>A0A1B1N3V6</accession>
<feature type="chain" id="PRO_5008527607" description="DUF11 domain-containing protein" evidence="1">
    <location>
        <begin position="37"/>
        <end position="866"/>
    </location>
</feature>
<organism evidence="2 3">
    <name type="scientific">Paenibacillus yonginensis</name>
    <dbReference type="NCBI Taxonomy" id="1462996"/>
    <lineage>
        <taxon>Bacteria</taxon>
        <taxon>Bacillati</taxon>
        <taxon>Bacillota</taxon>
        <taxon>Bacilli</taxon>
        <taxon>Bacillales</taxon>
        <taxon>Paenibacillaceae</taxon>
        <taxon>Paenibacillus</taxon>
    </lineage>
</organism>
<keyword evidence="3" id="KW-1185">Reference proteome</keyword>
<dbReference type="STRING" id="1462996.AWM70_17250"/>
<dbReference type="Proteomes" id="UP000092573">
    <property type="component" value="Chromosome"/>
</dbReference>
<dbReference type="EMBL" id="CP014167">
    <property type="protein sequence ID" value="ANS76113.1"/>
    <property type="molecule type" value="Genomic_DNA"/>
</dbReference>
<proteinExistence type="predicted"/>
<reference evidence="2 3" key="1">
    <citation type="submission" date="2016-01" db="EMBL/GenBank/DDBJ databases">
        <title>Complete Genome Sequence of Paenibacillus yonginensis DCY84, a novel Plant Growth-Promoting Bacteria with Elicitation of Induced Systemic Resistance.</title>
        <authorList>
            <person name="Kim Y.J."/>
            <person name="Yang D.C."/>
            <person name="Sukweenadhi J."/>
        </authorList>
    </citation>
    <scope>NUCLEOTIDE SEQUENCE [LARGE SCALE GENOMIC DNA]</scope>
    <source>
        <strain evidence="2 3">DCY84</strain>
    </source>
</reference>
<feature type="signal peptide" evidence="1">
    <location>
        <begin position="1"/>
        <end position="36"/>
    </location>
</feature>
<protein>
    <recommendedName>
        <fullName evidence="4">DUF11 domain-containing protein</fullName>
    </recommendedName>
</protein>
<evidence type="ECO:0008006" key="4">
    <source>
        <dbReference type="Google" id="ProtNLM"/>
    </source>
</evidence>
<evidence type="ECO:0000313" key="3">
    <source>
        <dbReference type="Proteomes" id="UP000092573"/>
    </source>
</evidence>
<keyword evidence="1" id="KW-0732">Signal</keyword>
<gene>
    <name evidence="2" type="ORF">AWM70_17250</name>
</gene>
<name>A0A1B1N3V6_9BACL</name>